<dbReference type="PANTHER" id="PTHR10822">
    <property type="entry name" value="GLYPICAN"/>
    <property type="match status" value="1"/>
</dbReference>
<evidence type="ECO:0000256" key="3">
    <source>
        <dbReference type="ARBA" id="ARBA00022475"/>
    </source>
</evidence>
<dbReference type="GO" id="GO:0009966">
    <property type="term" value="P:regulation of signal transduction"/>
    <property type="evidence" value="ECO:0007669"/>
    <property type="project" value="InterPro"/>
</dbReference>
<keyword evidence="5 13" id="KW-0732">Signal</keyword>
<sequence>MNFRLLILLVFYFWSVTPTEDVVVVDILTNSTDLEEPTDEYTCECDVADLTEKGNFTLTTEVRNMQVRLVEPFRDAIAYMTSEKKHLLDFIKFVTLRDIRATYPLLLNYTQFYNNFDELIGTFSNILNTDNAISLSGIKYEVTTAVQKFLSALLPDMFLCLSVGKCRTVPIEYHNCMMASTEHWSVYIGNTPNKMAMTLSEAIYRYRKIEFILVDMHKQLMNAHMLTITNDCLSEYVNTLPCNCTMLGIARCHTSCSNSMEKCFGKYSREWAAKLHLMRNMTNSKKTYLQEFFTLKKTIFSVIRLFIERKSFVYAEHVFNSCGPLGQMIIHPSKHVAHLHSPGPFISRADGAVKELQLSAKSWDRFGGKICDHGVVLNPAMCFDGTKVITQSVGSEEKGLTMHSLLIILTSLLLLNGSVFSAKTFRIDHEPMMPITKDVRPRPMMDWIEKKNEKKMQVEGSASNPLWDDEDSDDVSGSGSGMPPIIDTTPVKAIIQEDHPKNIDLSTNPKGPSVIVTEQGTQPDGSSIISIYTSLVLVAIVRFL</sequence>
<accession>A0A1I7TIL7</accession>
<name>A0A1I7TIL7_9PELO</name>
<evidence type="ECO:0000256" key="2">
    <source>
        <dbReference type="ARBA" id="ARBA00010260"/>
    </source>
</evidence>
<dbReference type="STRING" id="1561998.A0A1I7TIL7"/>
<dbReference type="GO" id="GO:0045202">
    <property type="term" value="C:synapse"/>
    <property type="evidence" value="ECO:0007669"/>
    <property type="project" value="TreeGrafter"/>
</dbReference>
<keyword evidence="4" id="KW-0336">GPI-anchor</keyword>
<evidence type="ECO:0000256" key="1">
    <source>
        <dbReference type="ARBA" id="ARBA00004609"/>
    </source>
</evidence>
<evidence type="ECO:0000256" key="6">
    <source>
        <dbReference type="ARBA" id="ARBA00022974"/>
    </source>
</evidence>
<evidence type="ECO:0000256" key="10">
    <source>
        <dbReference type="ARBA" id="ARBA00023288"/>
    </source>
</evidence>
<evidence type="ECO:0000256" key="12">
    <source>
        <dbReference type="SAM" id="MobiDB-lite"/>
    </source>
</evidence>
<dbReference type="Pfam" id="PF01153">
    <property type="entry name" value="Glypican"/>
    <property type="match status" value="1"/>
</dbReference>
<keyword evidence="10" id="KW-0449">Lipoprotein</keyword>
<dbReference type="PANTHER" id="PTHR10822:SF30">
    <property type="entry name" value="DALLY-LIKE, ISOFORM A"/>
    <property type="match status" value="1"/>
</dbReference>
<comment type="similarity">
    <text evidence="2 11">Belongs to the glypican family.</text>
</comment>
<evidence type="ECO:0000256" key="9">
    <source>
        <dbReference type="ARBA" id="ARBA00023207"/>
    </source>
</evidence>
<feature type="region of interest" description="Disordered" evidence="12">
    <location>
        <begin position="453"/>
        <end position="487"/>
    </location>
</feature>
<keyword evidence="7" id="KW-0472">Membrane</keyword>
<feature type="chain" id="PRO_5009307671" evidence="13">
    <location>
        <begin position="19"/>
        <end position="544"/>
    </location>
</feature>
<dbReference type="GO" id="GO:0005886">
    <property type="term" value="C:plasma membrane"/>
    <property type="evidence" value="ECO:0007669"/>
    <property type="project" value="UniProtKB-SubCell"/>
</dbReference>
<evidence type="ECO:0000256" key="13">
    <source>
        <dbReference type="SAM" id="SignalP"/>
    </source>
</evidence>
<dbReference type="GO" id="GO:0009986">
    <property type="term" value="C:cell surface"/>
    <property type="evidence" value="ECO:0007669"/>
    <property type="project" value="TreeGrafter"/>
</dbReference>
<evidence type="ECO:0000256" key="11">
    <source>
        <dbReference type="RuleBase" id="RU003518"/>
    </source>
</evidence>
<evidence type="ECO:0000313" key="14">
    <source>
        <dbReference type="Proteomes" id="UP000095282"/>
    </source>
</evidence>
<reference evidence="15" key="1">
    <citation type="submission" date="2016-11" db="UniProtKB">
        <authorList>
            <consortium name="WormBaseParasite"/>
        </authorList>
    </citation>
    <scope>IDENTIFICATION</scope>
</reference>
<keyword evidence="9" id="KW-0357">Heparan sulfate</keyword>
<evidence type="ECO:0000313" key="15">
    <source>
        <dbReference type="WBParaSite" id="Csp11.Scaffold622.g6300.t3"/>
    </source>
</evidence>
<dbReference type="InterPro" id="IPR001863">
    <property type="entry name" value="Glypican"/>
</dbReference>
<dbReference type="AlphaFoldDB" id="A0A1I7TIL7"/>
<proteinExistence type="inferred from homology"/>
<feature type="signal peptide" evidence="13">
    <location>
        <begin position="1"/>
        <end position="18"/>
    </location>
</feature>
<keyword evidence="3" id="KW-1003">Cell membrane</keyword>
<keyword evidence="6" id="KW-0654">Proteoglycan</keyword>
<dbReference type="GO" id="GO:0098552">
    <property type="term" value="C:side of membrane"/>
    <property type="evidence" value="ECO:0007669"/>
    <property type="project" value="UniProtKB-KW"/>
</dbReference>
<comment type="subcellular location">
    <subcellularLocation>
        <location evidence="1">Cell membrane</location>
        <topology evidence="1">Lipid-anchor</topology>
        <topology evidence="1">GPI-anchor</topology>
    </subcellularLocation>
</comment>
<evidence type="ECO:0000256" key="4">
    <source>
        <dbReference type="ARBA" id="ARBA00022622"/>
    </source>
</evidence>
<protein>
    <submittedName>
        <fullName evidence="15">Leguminosin group486 secreted peptide</fullName>
    </submittedName>
</protein>
<organism evidence="14 15">
    <name type="scientific">Caenorhabditis tropicalis</name>
    <dbReference type="NCBI Taxonomy" id="1561998"/>
    <lineage>
        <taxon>Eukaryota</taxon>
        <taxon>Metazoa</taxon>
        <taxon>Ecdysozoa</taxon>
        <taxon>Nematoda</taxon>
        <taxon>Chromadorea</taxon>
        <taxon>Rhabditida</taxon>
        <taxon>Rhabditina</taxon>
        <taxon>Rhabditomorpha</taxon>
        <taxon>Rhabditoidea</taxon>
        <taxon>Rhabditidae</taxon>
        <taxon>Peloderinae</taxon>
        <taxon>Caenorhabditis</taxon>
    </lineage>
</organism>
<dbReference type="GO" id="GO:0005576">
    <property type="term" value="C:extracellular region"/>
    <property type="evidence" value="ECO:0007669"/>
    <property type="project" value="TreeGrafter"/>
</dbReference>
<evidence type="ECO:0000256" key="5">
    <source>
        <dbReference type="ARBA" id="ARBA00022729"/>
    </source>
</evidence>
<keyword evidence="8" id="KW-0325">Glycoprotein</keyword>
<evidence type="ECO:0000256" key="8">
    <source>
        <dbReference type="ARBA" id="ARBA00023180"/>
    </source>
</evidence>
<dbReference type="WBParaSite" id="Csp11.Scaffold622.g6300.t3">
    <property type="protein sequence ID" value="Csp11.Scaffold622.g6300.t3"/>
    <property type="gene ID" value="Csp11.Scaffold622.g6300"/>
</dbReference>
<dbReference type="GO" id="GO:0016477">
    <property type="term" value="P:cell migration"/>
    <property type="evidence" value="ECO:0007669"/>
    <property type="project" value="TreeGrafter"/>
</dbReference>
<keyword evidence="14" id="KW-1185">Reference proteome</keyword>
<dbReference type="GO" id="GO:1905475">
    <property type="term" value="P:regulation of protein localization to membrane"/>
    <property type="evidence" value="ECO:0007669"/>
    <property type="project" value="TreeGrafter"/>
</dbReference>
<evidence type="ECO:0000256" key="7">
    <source>
        <dbReference type="ARBA" id="ARBA00023136"/>
    </source>
</evidence>
<dbReference type="Proteomes" id="UP000095282">
    <property type="component" value="Unplaced"/>
</dbReference>